<dbReference type="Proteomes" id="UP000321393">
    <property type="component" value="Unassembled WGS sequence"/>
</dbReference>
<gene>
    <name evidence="1" type="ORF">E6C27_scaffold34G002030</name>
</gene>
<dbReference type="EMBL" id="SSTE01023063">
    <property type="protein sequence ID" value="KAA0025911.1"/>
    <property type="molecule type" value="Genomic_DNA"/>
</dbReference>
<dbReference type="OrthoDB" id="1645289at2759"/>
<evidence type="ECO:0000313" key="2">
    <source>
        <dbReference type="Proteomes" id="UP000321393"/>
    </source>
</evidence>
<dbReference type="AlphaFoldDB" id="A0A5A7SNU8"/>
<evidence type="ECO:0000313" key="1">
    <source>
        <dbReference type="EMBL" id="KAA0025911.1"/>
    </source>
</evidence>
<accession>A0A5A7SNU8</accession>
<dbReference type="PANTHER" id="PTHR11439:SF496">
    <property type="entry name" value="RNA-DIRECTED DNA POLYMERASE"/>
    <property type="match status" value="1"/>
</dbReference>
<comment type="caution">
    <text evidence="1">The sequence shown here is derived from an EMBL/GenBank/DDBJ whole genome shotgun (WGS) entry which is preliminary data.</text>
</comment>
<proteinExistence type="predicted"/>
<dbReference type="PANTHER" id="PTHR11439">
    <property type="entry name" value="GAG-POL-RELATED RETROTRANSPOSON"/>
    <property type="match status" value="1"/>
</dbReference>
<organism evidence="1 2">
    <name type="scientific">Cucumis melo var. makuwa</name>
    <name type="common">Oriental melon</name>
    <dbReference type="NCBI Taxonomy" id="1194695"/>
    <lineage>
        <taxon>Eukaryota</taxon>
        <taxon>Viridiplantae</taxon>
        <taxon>Streptophyta</taxon>
        <taxon>Embryophyta</taxon>
        <taxon>Tracheophyta</taxon>
        <taxon>Spermatophyta</taxon>
        <taxon>Magnoliopsida</taxon>
        <taxon>eudicotyledons</taxon>
        <taxon>Gunneridae</taxon>
        <taxon>Pentapetalae</taxon>
        <taxon>rosids</taxon>
        <taxon>fabids</taxon>
        <taxon>Cucurbitales</taxon>
        <taxon>Cucurbitaceae</taxon>
        <taxon>Benincaseae</taxon>
        <taxon>Cucumis</taxon>
    </lineage>
</organism>
<dbReference type="CDD" id="cd09272">
    <property type="entry name" value="RNase_HI_RT_Ty1"/>
    <property type="match status" value="1"/>
</dbReference>
<protein>
    <submittedName>
        <fullName evidence="1">Gag/pol protein</fullName>
    </submittedName>
</protein>
<sequence>MRKISYASAVGSLMYVMLCTRPDICFSVGMISRYQSNPGRDHWTTVKNILKYLKRTKDYMLIYGTKDLILIGYTDSNFQTDKDARKSTSGSVFTLNEGAVVWRRIKQSCIADSTMEVEYVAACEAVWLRKFLTDLEIVPNMHLSITLYCDNSGAVANSREPRSHKREKHIERKYHLIKEIVHRGDVIATQISSEQNIADPFTKALTAKVFENYLQS</sequence>
<name>A0A5A7SNU8_CUCMM</name>
<reference evidence="1 2" key="1">
    <citation type="submission" date="2019-08" db="EMBL/GenBank/DDBJ databases">
        <title>Draft genome sequences of two oriental melons (Cucumis melo L. var makuwa).</title>
        <authorList>
            <person name="Kwon S.-Y."/>
        </authorList>
    </citation>
    <scope>NUCLEOTIDE SEQUENCE [LARGE SCALE GENOMIC DNA]</scope>
    <source>
        <strain evidence="2">cv. SW 3</strain>
        <tissue evidence="1">Leaf</tissue>
    </source>
</reference>